<proteinExistence type="predicted"/>
<evidence type="ECO:0000313" key="3">
    <source>
        <dbReference type="EMBL" id="NDJ16200.1"/>
    </source>
</evidence>
<keyword evidence="1" id="KW-0175">Coiled coil</keyword>
<keyword evidence="4" id="KW-1185">Reference proteome</keyword>
<evidence type="ECO:0000256" key="1">
    <source>
        <dbReference type="SAM" id="Coils"/>
    </source>
</evidence>
<evidence type="ECO:0000256" key="2">
    <source>
        <dbReference type="SAM" id="Phobius"/>
    </source>
</evidence>
<protein>
    <submittedName>
        <fullName evidence="3">Uncharacterized protein</fullName>
    </submittedName>
</protein>
<name>A0A8J7Z664_9CYAN</name>
<dbReference type="Proteomes" id="UP000646053">
    <property type="component" value="Unassembled WGS sequence"/>
</dbReference>
<dbReference type="AlphaFoldDB" id="A0A8J7Z664"/>
<dbReference type="NCBIfam" id="NF038305">
    <property type="entry name" value="HpsJ_fam"/>
    <property type="match status" value="1"/>
</dbReference>
<feature type="coiled-coil region" evidence="1">
    <location>
        <begin position="116"/>
        <end position="143"/>
    </location>
</feature>
<sequence>MMQFESSNVGKAIAGLRLIGYFLLVMSAFDVVDILYPLQVFNPVWEFDTVGNLVERVAFPMIGFGLVFLGEFRDRTGVENFLLKPLSWLVLGVAIAYWVLVPVCISASWRVHNQTNAQVVSQLSQQRDQAKTAQNNLAKMSDEQLRNFVQRSTVGTLDNFDASAFRKQQLSVMKTTAEQTEVKAQAALSQQSQKLLKKALKWGVGGFVSGGLFVYLWHLSSWARLKKAPRTRSLATVK</sequence>
<feature type="transmembrane region" description="Helical" evidence="2">
    <location>
        <begin position="199"/>
        <end position="217"/>
    </location>
</feature>
<gene>
    <name evidence="3" type="ORF">GS601_02665</name>
</gene>
<keyword evidence="2" id="KW-1133">Transmembrane helix</keyword>
<keyword evidence="2" id="KW-0472">Membrane</keyword>
<feature type="transmembrane region" description="Helical" evidence="2">
    <location>
        <begin position="12"/>
        <end position="29"/>
    </location>
</feature>
<dbReference type="InterPro" id="IPR047709">
    <property type="entry name" value="HpsJ-like"/>
</dbReference>
<dbReference type="RefSeq" id="WP_162421699.1">
    <property type="nucleotide sequence ID" value="NZ_WVIE01000002.1"/>
</dbReference>
<keyword evidence="2" id="KW-0812">Transmembrane</keyword>
<accession>A0A8J7Z664</accession>
<comment type="caution">
    <text evidence="3">The sequence shown here is derived from an EMBL/GenBank/DDBJ whole genome shotgun (WGS) entry which is preliminary data.</text>
</comment>
<dbReference type="EMBL" id="WVIE01000002">
    <property type="protein sequence ID" value="NDJ16200.1"/>
    <property type="molecule type" value="Genomic_DNA"/>
</dbReference>
<reference evidence="3" key="1">
    <citation type="submission" date="2019-12" db="EMBL/GenBank/DDBJ databases">
        <title>High-Quality draft genome sequences of three cyanobacteria isolated from the limestone walls of the Old Cathedral of Coimbra.</title>
        <authorList>
            <person name="Tiago I."/>
            <person name="Soares F."/>
            <person name="Portugal A."/>
        </authorList>
    </citation>
    <scope>NUCLEOTIDE SEQUENCE</scope>
    <source>
        <strain evidence="3">A</strain>
    </source>
</reference>
<organism evidence="3 4">
    <name type="scientific">Myxacorys almedinensis A</name>
    <dbReference type="NCBI Taxonomy" id="2690445"/>
    <lineage>
        <taxon>Bacteria</taxon>
        <taxon>Bacillati</taxon>
        <taxon>Cyanobacteriota</taxon>
        <taxon>Cyanophyceae</taxon>
        <taxon>Leptolyngbyales</taxon>
        <taxon>Leptolyngbyaceae</taxon>
        <taxon>Myxacorys</taxon>
        <taxon>Myxacorys almedinensis</taxon>
    </lineage>
</organism>
<evidence type="ECO:0000313" key="4">
    <source>
        <dbReference type="Proteomes" id="UP000646053"/>
    </source>
</evidence>
<feature type="transmembrane region" description="Helical" evidence="2">
    <location>
        <begin position="81"/>
        <end position="100"/>
    </location>
</feature>